<evidence type="ECO:0000313" key="2">
    <source>
        <dbReference type="Proteomes" id="UP001196413"/>
    </source>
</evidence>
<protein>
    <submittedName>
        <fullName evidence="1">Uncharacterized protein</fullName>
    </submittedName>
</protein>
<name>A0AAD5QQM0_PARTN</name>
<accession>A0AAD5QQM0</accession>
<dbReference type="AlphaFoldDB" id="A0AAD5QQM0"/>
<evidence type="ECO:0000313" key="1">
    <source>
        <dbReference type="EMBL" id="KAJ1361003.1"/>
    </source>
</evidence>
<organism evidence="1 2">
    <name type="scientific">Parelaphostrongylus tenuis</name>
    <name type="common">Meningeal worm</name>
    <dbReference type="NCBI Taxonomy" id="148309"/>
    <lineage>
        <taxon>Eukaryota</taxon>
        <taxon>Metazoa</taxon>
        <taxon>Ecdysozoa</taxon>
        <taxon>Nematoda</taxon>
        <taxon>Chromadorea</taxon>
        <taxon>Rhabditida</taxon>
        <taxon>Rhabditina</taxon>
        <taxon>Rhabditomorpha</taxon>
        <taxon>Strongyloidea</taxon>
        <taxon>Metastrongylidae</taxon>
        <taxon>Parelaphostrongylus</taxon>
    </lineage>
</organism>
<dbReference type="Proteomes" id="UP001196413">
    <property type="component" value="Unassembled WGS sequence"/>
</dbReference>
<keyword evidence="2" id="KW-1185">Reference proteome</keyword>
<proteinExistence type="predicted"/>
<dbReference type="EMBL" id="JAHQIW010004072">
    <property type="protein sequence ID" value="KAJ1361003.1"/>
    <property type="molecule type" value="Genomic_DNA"/>
</dbReference>
<sequence>MARRTVSTNILRSSKRKLEIEAAVEITIMSGNEYTTSLHHSAEDGYCLMHCNGWAVHGYDDNDFFSTSHTSIPGTITISNLIMELEQRKAASCVEQAVRMLTLSPFGSHFFSATGALN</sequence>
<gene>
    <name evidence="1" type="ORF">KIN20_020143</name>
</gene>
<comment type="caution">
    <text evidence="1">The sequence shown here is derived from an EMBL/GenBank/DDBJ whole genome shotgun (WGS) entry which is preliminary data.</text>
</comment>
<reference evidence="1" key="1">
    <citation type="submission" date="2021-06" db="EMBL/GenBank/DDBJ databases">
        <title>Parelaphostrongylus tenuis whole genome reference sequence.</title>
        <authorList>
            <person name="Garwood T.J."/>
            <person name="Larsen P.A."/>
            <person name="Fountain-Jones N.M."/>
            <person name="Garbe J.R."/>
            <person name="Macchietto M.G."/>
            <person name="Kania S.A."/>
            <person name="Gerhold R.W."/>
            <person name="Richards J.E."/>
            <person name="Wolf T.M."/>
        </authorList>
    </citation>
    <scope>NUCLEOTIDE SEQUENCE</scope>
    <source>
        <strain evidence="1">MNPRO001-30</strain>
        <tissue evidence="1">Meninges</tissue>
    </source>
</reference>